<evidence type="ECO:0000313" key="1">
    <source>
        <dbReference type="EMBL" id="KAF8002610.1"/>
    </source>
</evidence>
<name>A0A8H7LCK4_9ASCO</name>
<dbReference type="Proteomes" id="UP000649328">
    <property type="component" value="Unassembled WGS sequence"/>
</dbReference>
<accession>A0A8H7LCK4</accession>
<proteinExistence type="predicted"/>
<keyword evidence="2" id="KW-1185">Reference proteome</keyword>
<dbReference type="AlphaFoldDB" id="A0A8H7LCK4"/>
<dbReference type="OrthoDB" id="10397845at2759"/>
<reference evidence="1" key="1">
    <citation type="submission" date="2020-10" db="EMBL/GenBank/DDBJ databases">
        <title>The Whole-Genome Sequence of Metschnikowia persimmonesis, a Novel Endophytic Yeast Species Isolated from Medicinal Plant Diospyros kaki Thumb.</title>
        <authorList>
            <person name="Rahmat E."/>
            <person name="Kang Y."/>
        </authorList>
    </citation>
    <scope>NUCLEOTIDE SEQUENCE</scope>
    <source>
        <strain evidence="1">KIOM G15050</strain>
    </source>
</reference>
<protein>
    <submittedName>
        <fullName evidence="1">Uncharacterized protein</fullName>
    </submittedName>
</protein>
<dbReference type="EMBL" id="JACBPP010000004">
    <property type="protein sequence ID" value="KAF8002610.1"/>
    <property type="molecule type" value="Genomic_DNA"/>
</dbReference>
<organism evidence="1 2">
    <name type="scientific">Metschnikowia pulcherrima</name>
    <dbReference type="NCBI Taxonomy" id="27326"/>
    <lineage>
        <taxon>Eukaryota</taxon>
        <taxon>Fungi</taxon>
        <taxon>Dikarya</taxon>
        <taxon>Ascomycota</taxon>
        <taxon>Saccharomycotina</taxon>
        <taxon>Pichiomycetes</taxon>
        <taxon>Metschnikowiaceae</taxon>
        <taxon>Metschnikowia</taxon>
    </lineage>
</organism>
<sequence>MTVVSIPEIPGNESFADSSLSFSESSSAFSFDADVSLVDMFIRGYPTLPPLPTSPPSNADSDLRKRRRHRLSTMARSFRDRAVRKVKTMCSGEQNDDESSIYYSLEESDLAGPFPGTHSNCNPERQELERVACEAYGDSSLEYGSIYSYECSYEIPYFLFNLLQVIGLERYVVSRTISRDASEYSATENATENAAAGGNLPEKISFFISKTKRFLSEQTEKHVRRSTHAFNRVYNTSRALRSSMNGTVDAFSRLPTEFGPAGYLRECAAQDWPNAFETSSSIEDLGSFHGFDLVSSSEDSSSDTEIPHCPALAASKDFELETGSRSRCDTLLGHSFEISGESRENYKEESAFASDATHFAADQTLAPECATEPVSSETLRAYEKARADIQARLAAAGFLVQEAVAVFCNTNDEFDNAESDYDDSSFKMDNEGSHYAGISDFTSVSGEKDVICDDLNLVTAQNLSDATECCGDVDVLSEQHGYLEELYTYEMFEYIDEVVGFAQET</sequence>
<gene>
    <name evidence="1" type="ORF">HF325_003575</name>
</gene>
<evidence type="ECO:0000313" key="2">
    <source>
        <dbReference type="Proteomes" id="UP000649328"/>
    </source>
</evidence>
<comment type="caution">
    <text evidence="1">The sequence shown here is derived from an EMBL/GenBank/DDBJ whole genome shotgun (WGS) entry which is preliminary data.</text>
</comment>